<keyword evidence="1 2" id="KW-0694">RNA-binding</keyword>
<dbReference type="InterPro" id="IPR012677">
    <property type="entry name" value="Nucleotide-bd_a/b_plait_sf"/>
</dbReference>
<evidence type="ECO:0000256" key="1">
    <source>
        <dbReference type="ARBA" id="ARBA00022884"/>
    </source>
</evidence>
<feature type="region of interest" description="Disordered" evidence="3">
    <location>
        <begin position="211"/>
        <end position="295"/>
    </location>
</feature>
<feature type="compositionally biased region" description="Basic and acidic residues" evidence="3">
    <location>
        <begin position="29"/>
        <end position="43"/>
    </location>
</feature>
<dbReference type="PROSITE" id="PS50102">
    <property type="entry name" value="RRM"/>
    <property type="match status" value="2"/>
</dbReference>
<feature type="region of interest" description="Disordered" evidence="3">
    <location>
        <begin position="307"/>
        <end position="470"/>
    </location>
</feature>
<evidence type="ECO:0000256" key="2">
    <source>
        <dbReference type="PROSITE-ProRule" id="PRU00176"/>
    </source>
</evidence>
<feature type="domain" description="RRM" evidence="4">
    <location>
        <begin position="143"/>
        <end position="214"/>
    </location>
</feature>
<accession>A0ABQ9Y9F0</accession>
<proteinExistence type="predicted"/>
<feature type="compositionally biased region" description="Basic and acidic residues" evidence="3">
    <location>
        <begin position="348"/>
        <end position="375"/>
    </location>
</feature>
<dbReference type="SMART" id="SM00360">
    <property type="entry name" value="RRM"/>
    <property type="match status" value="2"/>
</dbReference>
<evidence type="ECO:0000313" key="5">
    <source>
        <dbReference type="EMBL" id="KAK2960392.1"/>
    </source>
</evidence>
<dbReference type="Gene3D" id="3.30.70.330">
    <property type="match status" value="2"/>
</dbReference>
<dbReference type="SUPFAM" id="SSF54928">
    <property type="entry name" value="RNA-binding domain, RBD"/>
    <property type="match status" value="2"/>
</dbReference>
<feature type="compositionally biased region" description="Basic residues" evidence="3">
    <location>
        <begin position="230"/>
        <end position="240"/>
    </location>
</feature>
<feature type="region of interest" description="Disordered" evidence="3">
    <location>
        <begin position="1"/>
        <end position="48"/>
    </location>
</feature>
<evidence type="ECO:0000313" key="6">
    <source>
        <dbReference type="Proteomes" id="UP001281761"/>
    </source>
</evidence>
<feature type="compositionally biased region" description="Polar residues" evidence="3">
    <location>
        <begin position="211"/>
        <end position="222"/>
    </location>
</feature>
<gene>
    <name evidence="5" type="ORF">BLNAU_4609</name>
</gene>
<evidence type="ECO:0000256" key="3">
    <source>
        <dbReference type="SAM" id="MobiDB-lite"/>
    </source>
</evidence>
<sequence>MPYSQTHRSSSSSNSPPPAPADSNSGFTHDNEFVSLGRDRQNPYEEEEGDKLWVGKVTDAITETVLRDAFSKYGRVVSVIRKEGYAFVKMTGNSQQAVEELNDTELVPGSSPVIVQFSRQRRDNFENYSRREPRNNRPHNPSPCLFVYGFDATRPNQDDLRREFEKFGTIVRFHVEKNFLFVEFETIPIAETALREMDGIDWDGTQLQVKYSNRSTQRSRFSNRYERSPPRRRSRSRSRSPHYERRDRERDSHRSSRYSPQRDEVERYQPRGRDSPPRRRSPPPPYSNYAPRSDQNFIPQSTRALIANTPPVRLQTLPPSPYDRPSGSSYQSQSSYSSAPYRSQHQSSYDDMHSSSHYDRGTPRSRPSRNDEIERYYPPGQSSRPSAPYGGGSTPVQPYSRPPEYDSYRSPHSSSYQHRDSYPPQHRRQYSDSRSPPPQPARGPAGYPPRNRSRSPMRGSVGERRGSMYH</sequence>
<keyword evidence="6" id="KW-1185">Reference proteome</keyword>
<feature type="compositionally biased region" description="Basic and acidic residues" evidence="3">
    <location>
        <begin position="461"/>
        <end position="470"/>
    </location>
</feature>
<dbReference type="InterPro" id="IPR000504">
    <property type="entry name" value="RRM_dom"/>
</dbReference>
<dbReference type="EMBL" id="JARBJD010000023">
    <property type="protein sequence ID" value="KAK2960392.1"/>
    <property type="molecule type" value="Genomic_DNA"/>
</dbReference>
<dbReference type="Proteomes" id="UP001281761">
    <property type="component" value="Unassembled WGS sequence"/>
</dbReference>
<organism evidence="5 6">
    <name type="scientific">Blattamonas nauphoetae</name>
    <dbReference type="NCBI Taxonomy" id="2049346"/>
    <lineage>
        <taxon>Eukaryota</taxon>
        <taxon>Metamonada</taxon>
        <taxon>Preaxostyla</taxon>
        <taxon>Oxymonadida</taxon>
        <taxon>Blattamonas</taxon>
    </lineage>
</organism>
<dbReference type="PANTHER" id="PTHR23189">
    <property type="entry name" value="RNA RECOGNITION MOTIF-CONTAINING"/>
    <property type="match status" value="1"/>
</dbReference>
<protein>
    <recommendedName>
        <fullName evidence="4">RRM domain-containing protein</fullName>
    </recommendedName>
</protein>
<feature type="compositionally biased region" description="Basic and acidic residues" evidence="3">
    <location>
        <begin position="241"/>
        <end position="277"/>
    </location>
</feature>
<name>A0ABQ9Y9F0_9EUKA</name>
<evidence type="ECO:0000259" key="4">
    <source>
        <dbReference type="PROSITE" id="PS50102"/>
    </source>
</evidence>
<reference evidence="5 6" key="1">
    <citation type="journal article" date="2022" name="bioRxiv">
        <title>Genomics of Preaxostyla Flagellates Illuminates Evolutionary Transitions and the Path Towards Mitochondrial Loss.</title>
        <authorList>
            <person name="Novak L.V.F."/>
            <person name="Treitli S.C."/>
            <person name="Pyrih J."/>
            <person name="Halakuc P."/>
            <person name="Pipaliya S.V."/>
            <person name="Vacek V."/>
            <person name="Brzon O."/>
            <person name="Soukal P."/>
            <person name="Eme L."/>
            <person name="Dacks J.B."/>
            <person name="Karnkowska A."/>
            <person name="Elias M."/>
            <person name="Hampl V."/>
        </authorList>
    </citation>
    <scope>NUCLEOTIDE SEQUENCE [LARGE SCALE GENOMIC DNA]</scope>
    <source>
        <strain evidence="5">NAU3</strain>
        <tissue evidence="5">Gut</tissue>
    </source>
</reference>
<comment type="caution">
    <text evidence="5">The sequence shown here is derived from an EMBL/GenBank/DDBJ whole genome shotgun (WGS) entry which is preliminary data.</text>
</comment>
<feature type="domain" description="RRM" evidence="4">
    <location>
        <begin position="50"/>
        <end position="120"/>
    </location>
</feature>
<dbReference type="Pfam" id="PF00076">
    <property type="entry name" value="RRM_1"/>
    <property type="match status" value="2"/>
</dbReference>
<dbReference type="InterPro" id="IPR035979">
    <property type="entry name" value="RBD_domain_sf"/>
</dbReference>
<feature type="compositionally biased region" description="Low complexity" evidence="3">
    <location>
        <begin position="326"/>
        <end position="347"/>
    </location>
</feature>